<reference evidence="1 2" key="1">
    <citation type="journal article" date="2023" name="bioRxiv">
        <title>An intranuclear bacterial parasite of deep-sea mussels expresses apoptosis inhibitors acquired from its host.</title>
        <authorList>
            <person name="Gonzalez Porras M.A."/>
            <person name="Assie A."/>
            <person name="Tietjen M."/>
            <person name="Violette M."/>
            <person name="Kleiner M."/>
            <person name="Gruber-Vodicka H."/>
            <person name="Dubilier N."/>
            <person name="Leisch N."/>
        </authorList>
    </citation>
    <scope>NUCLEOTIDE SEQUENCE [LARGE SCALE GENOMIC DNA]</scope>
    <source>
        <strain evidence="1">IAP13</strain>
    </source>
</reference>
<comment type="caution">
    <text evidence="1">The sequence shown here is derived from an EMBL/GenBank/DDBJ whole genome shotgun (WGS) entry which is preliminary data.</text>
</comment>
<name>A0AA90NLA0_9GAMM</name>
<dbReference type="EMBL" id="JASXSV010000006">
    <property type="protein sequence ID" value="MDP0588715.1"/>
    <property type="molecule type" value="Genomic_DNA"/>
</dbReference>
<sequence>MKLGGESGSHKSSVIKPFKFIDKDHTLSSSGTYINKKVRKAENMIYNKLPFRLDKKHMHKHQDVAQTSLYDRRAEALGAISINKLVTDIDNEVCVDDFVSKDIGLSSGMSDEVEKIAVLVNEAGVGGVINEFGNITPNDNGMNKDNSLVVVNKEKFKEHNQQDITLLFDNIIKGVKNPRSLVAIKKEISKACGNSVITETQQKHLSKSMSSKLNKMLKYRDESIARVKTKSDDNGLLPYEVNIEGLKHIHSLAFAAKEIDPKLFSKFGTSLLELSERTYIDSTSKLSPAGKDLSEIDKMFNGSKENYSSYVEPLLEMAQDNKNVKRDMKYQTIYECNNKTLESELKIIPTLTNKLDEFEELESKYRVRLSTVVDKVQDLEFRISSMQLAFDNLKKVQSKSKTVRRVDFNYQKKRSANMNELKKMRKQAKGIRNQGLTIRKSMDSLHEKHHDVTCLLLHKRAKYSNSLSHIKDPACILDKNRGCNEIVDQKLKDIFNKREQRIGSTDNTDFALAKKFFHDKKAHRSYSDSQLEDMVKVFESLMGNTSQNYSCEGSLLLLEQATSNGVGYNSGMFAKVVNNNIARFGTLSLPLIYRAEEISSSTPEVFILPSKYHDEPLYGEIGNHSLQEDKYSIRESERELKKEEATTFKQNVLLGKAQNGTHASLTPSHVDVAAPTITSETELELTFTMPPTIVPNAPPLPPLTPMATAAPTQEININNSNDDRLTTDTLVKVREGLKSVNIDNQRTKNEVSVNSMIEGISARIPQRHDSINGDSFEEELINTVKHLKKENLLNKDDAVNKILDIITKQNQDIDAESLKTSAEEIWAHSALTEQDIRNIIAKAEEWD</sequence>
<dbReference type="Proteomes" id="UP001178148">
    <property type="component" value="Unassembled WGS sequence"/>
</dbReference>
<dbReference type="AlphaFoldDB" id="A0AA90NLA0"/>
<protein>
    <submittedName>
        <fullName evidence="1">Uncharacterized protein</fullName>
    </submittedName>
</protein>
<evidence type="ECO:0000313" key="2">
    <source>
        <dbReference type="Proteomes" id="UP001178148"/>
    </source>
</evidence>
<evidence type="ECO:0000313" key="1">
    <source>
        <dbReference type="EMBL" id="MDP0588715.1"/>
    </source>
</evidence>
<gene>
    <name evidence="1" type="ORF">QS748_05755</name>
</gene>
<accession>A0AA90NLA0</accession>
<organism evidence="1 2">
    <name type="scientific">Candidatus Endonucleibacter bathymodioli</name>
    <dbReference type="NCBI Taxonomy" id="539814"/>
    <lineage>
        <taxon>Bacteria</taxon>
        <taxon>Pseudomonadati</taxon>
        <taxon>Pseudomonadota</taxon>
        <taxon>Gammaproteobacteria</taxon>
        <taxon>Oceanospirillales</taxon>
        <taxon>Endozoicomonadaceae</taxon>
        <taxon>Candidatus Endonucleibacter</taxon>
    </lineage>
</organism>
<keyword evidence="2" id="KW-1185">Reference proteome</keyword>
<proteinExistence type="predicted"/>